<dbReference type="AlphaFoldDB" id="A0A2S6C3R7"/>
<dbReference type="CDD" id="cd05120">
    <property type="entry name" value="APH_ChoK_like"/>
    <property type="match status" value="1"/>
</dbReference>
<dbReference type="PROSITE" id="PS50011">
    <property type="entry name" value="PROTEIN_KINASE_DOM"/>
    <property type="match status" value="1"/>
</dbReference>
<comment type="caution">
    <text evidence="2">The sequence shown here is derived from an EMBL/GenBank/DDBJ whole genome shotgun (WGS) entry which is preliminary data.</text>
</comment>
<sequence>MADETIPSIEAILQSTNYLSAPDASAKVVQVGDNFAVKYGRSVDLLEAQNLNYVISHSKVPVPKLYGTLTEDDTNRKFIIMEFVHGQTLAQASPSLSSSEKQHVADQLREALSELRNMSSPGYIGSVDKQACADGIFYSPRKVHDPSRFGPFATEDAMNEGILRMLESTEPAPYVAFLGTLFASTLHGHRTFFTHGDLQPKNIMVERPETAAHGGSSLKIKIIDWEISGWYPEY</sequence>
<dbReference type="InterPro" id="IPR051678">
    <property type="entry name" value="AGP_Transferase"/>
</dbReference>
<name>A0A2S6C3R7_9PEZI</name>
<evidence type="ECO:0000313" key="2">
    <source>
        <dbReference type="EMBL" id="PPJ54382.1"/>
    </source>
</evidence>
<proteinExistence type="predicted"/>
<dbReference type="InterPro" id="IPR011009">
    <property type="entry name" value="Kinase-like_dom_sf"/>
</dbReference>
<protein>
    <recommendedName>
        <fullName evidence="1">Protein kinase domain-containing protein</fullName>
    </recommendedName>
</protein>
<dbReference type="Pfam" id="PF01636">
    <property type="entry name" value="APH"/>
    <property type="match status" value="1"/>
</dbReference>
<organism evidence="2 3">
    <name type="scientific">Cercospora berteroae</name>
    <dbReference type="NCBI Taxonomy" id="357750"/>
    <lineage>
        <taxon>Eukaryota</taxon>
        <taxon>Fungi</taxon>
        <taxon>Dikarya</taxon>
        <taxon>Ascomycota</taxon>
        <taxon>Pezizomycotina</taxon>
        <taxon>Dothideomycetes</taxon>
        <taxon>Dothideomycetidae</taxon>
        <taxon>Mycosphaerellales</taxon>
        <taxon>Mycosphaerellaceae</taxon>
        <taxon>Cercospora</taxon>
    </lineage>
</organism>
<feature type="domain" description="Protein kinase" evidence="1">
    <location>
        <begin position="1"/>
        <end position="234"/>
    </location>
</feature>
<dbReference type="InterPro" id="IPR000719">
    <property type="entry name" value="Prot_kinase_dom"/>
</dbReference>
<dbReference type="Gene3D" id="3.30.200.150">
    <property type="match status" value="1"/>
</dbReference>
<gene>
    <name evidence="2" type="ORF">CBER1_07757</name>
</gene>
<dbReference type="GO" id="GO:0005524">
    <property type="term" value="F:ATP binding"/>
    <property type="evidence" value="ECO:0007669"/>
    <property type="project" value="InterPro"/>
</dbReference>
<dbReference type="SUPFAM" id="SSF56112">
    <property type="entry name" value="Protein kinase-like (PK-like)"/>
    <property type="match status" value="1"/>
</dbReference>
<dbReference type="Proteomes" id="UP000237631">
    <property type="component" value="Unassembled WGS sequence"/>
</dbReference>
<keyword evidence="3" id="KW-1185">Reference proteome</keyword>
<accession>A0A2S6C3R7</accession>
<evidence type="ECO:0000313" key="3">
    <source>
        <dbReference type="Proteomes" id="UP000237631"/>
    </source>
</evidence>
<dbReference type="GO" id="GO:0004672">
    <property type="term" value="F:protein kinase activity"/>
    <property type="evidence" value="ECO:0007669"/>
    <property type="project" value="InterPro"/>
</dbReference>
<dbReference type="OrthoDB" id="4177236at2759"/>
<dbReference type="Gene3D" id="3.90.1200.10">
    <property type="match status" value="1"/>
</dbReference>
<dbReference type="EMBL" id="PNEN01000565">
    <property type="protein sequence ID" value="PPJ54382.1"/>
    <property type="molecule type" value="Genomic_DNA"/>
</dbReference>
<evidence type="ECO:0000259" key="1">
    <source>
        <dbReference type="PROSITE" id="PS50011"/>
    </source>
</evidence>
<dbReference type="PANTHER" id="PTHR21310:SF48">
    <property type="entry name" value="AMINOGLYCOSIDE PHOSPHOTRANSFERASE DOMAIN-CONTAINING PROTEIN"/>
    <property type="match status" value="1"/>
</dbReference>
<dbReference type="PANTHER" id="PTHR21310">
    <property type="entry name" value="AMINOGLYCOSIDE PHOSPHOTRANSFERASE-RELATED-RELATED"/>
    <property type="match status" value="1"/>
</dbReference>
<dbReference type="InterPro" id="IPR002575">
    <property type="entry name" value="Aminoglycoside_PTrfase"/>
</dbReference>
<reference evidence="3" key="1">
    <citation type="journal article" date="2017" name="bioRxiv">
        <title>Conservation of a gene cluster reveals novel cercosporin biosynthetic mechanisms and extends production to the genus Colletotrichum.</title>
        <authorList>
            <person name="de Jonge R."/>
            <person name="Ebert M.K."/>
            <person name="Huitt-Roehl C.R."/>
            <person name="Pal P."/>
            <person name="Suttle J.C."/>
            <person name="Spanner R.E."/>
            <person name="Neubauer J.D."/>
            <person name="Jurick W.M.II."/>
            <person name="Stott K.A."/>
            <person name="Secor G.A."/>
            <person name="Thomma B.P.H.J."/>
            <person name="Van de Peer Y."/>
            <person name="Townsend C.A."/>
            <person name="Bolton M.D."/>
        </authorList>
    </citation>
    <scope>NUCLEOTIDE SEQUENCE [LARGE SCALE GENOMIC DNA]</scope>
    <source>
        <strain evidence="3">CBS538.71</strain>
    </source>
</reference>